<protein>
    <recommendedName>
        <fullName evidence="2">PA14 domain-containing protein</fullName>
    </recommendedName>
</protein>
<dbReference type="Pfam" id="PF07691">
    <property type="entry name" value="PA14"/>
    <property type="match status" value="1"/>
</dbReference>
<sequence>MRKTVMSAAVCTAAALVLVPGSPAAAAADASVTVDFTHVVTTVDSADYGLDITGYGNQSYITNNDVHRGHVRRQGFGVMRMELVFDASGKLVCGGDWCDTNVSGDAWVASIRDLGATPMLILPADGRRAASADVADAVAIYRHFKATGTPVRQFIVGNELDNGQNPKHMTGAEYSSRFNLIADALRAEDPTVRLGGPATAYYDTAYIDAFLTGSGSRADFVDYHDYGAGEDRPTDADLLGPVIDSYATDIADLRARIARLAPGRALDVQIGEWNMDWKDPNGTQMMSHLATVWGASALGTMLKSGASTLVYGDKNGSFAKNTGLGITSTEGEGNVPTNAPTPVYHGIGMFTGEGLFRGFGKSIVDTGTSTPGIRAFASTGRKNIVLVNTTTTAQTTGLALTGYGTGTAAVWQSTGDTQATWTPHNTGTLAITIGAATVNLPARSVTTLVLDDQGLKGEYFTNKALTGTPTLTRVDPGVNFDWGTAAPGPGIGADTFSTRWTGTVTTPTAAAYTFITTTDDGVRLWIDGTKVIDAWTDHSKRDDTATVDLTAGPHTIRMEYYEGGWDAIAQLHWSAPNLARQPIPASALTPAP</sequence>
<dbReference type="PROSITE" id="PS51820">
    <property type="entry name" value="PA14"/>
    <property type="match status" value="1"/>
</dbReference>
<dbReference type="InterPro" id="IPR011658">
    <property type="entry name" value="PA14_dom"/>
</dbReference>
<dbReference type="InterPro" id="IPR013780">
    <property type="entry name" value="Glyco_hydro_b"/>
</dbReference>
<accession>A0A9W6SRF5</accession>
<comment type="caution">
    <text evidence="3">The sequence shown here is derived from an EMBL/GenBank/DDBJ whole genome shotgun (WGS) entry which is preliminary data.</text>
</comment>
<dbReference type="SMART" id="SM00758">
    <property type="entry name" value="PA14"/>
    <property type="match status" value="1"/>
</dbReference>
<dbReference type="Gene3D" id="3.20.20.80">
    <property type="entry name" value="Glycosidases"/>
    <property type="match status" value="1"/>
</dbReference>
<reference evidence="3" key="1">
    <citation type="submission" date="2023-03" db="EMBL/GenBank/DDBJ databases">
        <title>Actinorhabdospora filicis NBRC 111898.</title>
        <authorList>
            <person name="Ichikawa N."/>
            <person name="Sato H."/>
            <person name="Tonouchi N."/>
        </authorList>
    </citation>
    <scope>NUCLEOTIDE SEQUENCE</scope>
    <source>
        <strain evidence="3">NBRC 111898</strain>
    </source>
</reference>
<keyword evidence="4" id="KW-1185">Reference proteome</keyword>
<feature type="domain" description="PA14" evidence="2">
    <location>
        <begin position="450"/>
        <end position="587"/>
    </location>
</feature>
<dbReference type="RefSeq" id="WP_285665675.1">
    <property type="nucleotide sequence ID" value="NZ_BSTX01000004.1"/>
</dbReference>
<evidence type="ECO:0000313" key="3">
    <source>
        <dbReference type="EMBL" id="GLZ80492.1"/>
    </source>
</evidence>
<dbReference type="AlphaFoldDB" id="A0A9W6SRF5"/>
<name>A0A9W6SRF5_9ACTN</name>
<gene>
    <name evidence="3" type="ORF">Afil01_52990</name>
</gene>
<dbReference type="SUPFAM" id="SSF51445">
    <property type="entry name" value="(Trans)glycosidases"/>
    <property type="match status" value="1"/>
</dbReference>
<dbReference type="EMBL" id="BSTX01000004">
    <property type="protein sequence ID" value="GLZ80492.1"/>
    <property type="molecule type" value="Genomic_DNA"/>
</dbReference>
<evidence type="ECO:0000256" key="1">
    <source>
        <dbReference type="SAM" id="SignalP"/>
    </source>
</evidence>
<dbReference type="Proteomes" id="UP001165079">
    <property type="component" value="Unassembled WGS sequence"/>
</dbReference>
<feature type="chain" id="PRO_5040980884" description="PA14 domain-containing protein" evidence="1">
    <location>
        <begin position="27"/>
        <end position="592"/>
    </location>
</feature>
<dbReference type="InterPro" id="IPR017853">
    <property type="entry name" value="GH"/>
</dbReference>
<dbReference type="SUPFAM" id="SSF56988">
    <property type="entry name" value="Anthrax protective antigen"/>
    <property type="match status" value="1"/>
</dbReference>
<evidence type="ECO:0000259" key="2">
    <source>
        <dbReference type="PROSITE" id="PS51820"/>
    </source>
</evidence>
<feature type="signal peptide" evidence="1">
    <location>
        <begin position="1"/>
        <end position="26"/>
    </location>
</feature>
<dbReference type="Gene3D" id="2.60.40.1180">
    <property type="entry name" value="Golgi alpha-mannosidase II"/>
    <property type="match status" value="1"/>
</dbReference>
<organism evidence="3 4">
    <name type="scientific">Actinorhabdospora filicis</name>
    <dbReference type="NCBI Taxonomy" id="1785913"/>
    <lineage>
        <taxon>Bacteria</taxon>
        <taxon>Bacillati</taxon>
        <taxon>Actinomycetota</taxon>
        <taxon>Actinomycetes</taxon>
        <taxon>Micromonosporales</taxon>
        <taxon>Micromonosporaceae</taxon>
        <taxon>Actinorhabdospora</taxon>
    </lineage>
</organism>
<evidence type="ECO:0000313" key="4">
    <source>
        <dbReference type="Proteomes" id="UP001165079"/>
    </source>
</evidence>
<dbReference type="InterPro" id="IPR037524">
    <property type="entry name" value="PA14/GLEYA"/>
</dbReference>
<keyword evidence="1" id="KW-0732">Signal</keyword>
<dbReference type="Gene3D" id="3.90.182.10">
    <property type="entry name" value="Toxin - Anthrax Protective Antigen,domain 1"/>
    <property type="match status" value="1"/>
</dbReference>
<proteinExistence type="predicted"/>